<feature type="signal peptide" evidence="1">
    <location>
        <begin position="1"/>
        <end position="17"/>
    </location>
</feature>
<keyword evidence="2" id="KW-1185">Reference proteome</keyword>
<evidence type="ECO:0000313" key="2">
    <source>
        <dbReference type="Proteomes" id="UP000694865"/>
    </source>
</evidence>
<evidence type="ECO:0000313" key="3">
    <source>
        <dbReference type="RefSeq" id="XP_002732292.1"/>
    </source>
</evidence>
<dbReference type="Proteomes" id="UP000694865">
    <property type="component" value="Unplaced"/>
</dbReference>
<gene>
    <name evidence="3" type="primary">LOC100372414</name>
</gene>
<evidence type="ECO:0000256" key="1">
    <source>
        <dbReference type="SAM" id="SignalP"/>
    </source>
</evidence>
<proteinExistence type="predicted"/>
<reference evidence="3" key="1">
    <citation type="submission" date="2025-08" db="UniProtKB">
        <authorList>
            <consortium name="RefSeq"/>
        </authorList>
    </citation>
    <scope>IDENTIFICATION</scope>
    <source>
        <tissue evidence="3">Testes</tissue>
    </source>
</reference>
<accession>A0ABM0GL41</accession>
<feature type="chain" id="PRO_5047120708" evidence="1">
    <location>
        <begin position="18"/>
        <end position="173"/>
    </location>
</feature>
<protein>
    <submittedName>
        <fullName evidence="3">Uncharacterized protein LOC100372414</fullName>
    </submittedName>
</protein>
<keyword evidence="1" id="KW-0732">Signal</keyword>
<dbReference type="GeneID" id="100372414"/>
<dbReference type="RefSeq" id="XP_002732292.1">
    <property type="nucleotide sequence ID" value="XM_002732246.2"/>
</dbReference>
<name>A0ABM0GL41_SACKO</name>
<organism evidence="2 3">
    <name type="scientific">Saccoglossus kowalevskii</name>
    <name type="common">Acorn worm</name>
    <dbReference type="NCBI Taxonomy" id="10224"/>
    <lineage>
        <taxon>Eukaryota</taxon>
        <taxon>Metazoa</taxon>
        <taxon>Hemichordata</taxon>
        <taxon>Enteropneusta</taxon>
        <taxon>Harrimaniidae</taxon>
        <taxon>Saccoglossus</taxon>
    </lineage>
</organism>
<sequence>MVCRILIASVLVAMVVCYPSTRKEYSNRHANLRELLEGVNRILLTEETDEVYENVRVQQKRGHCFYELGFQNRCESDKPWCYTGLLSNGSMVPACFPTSEPCAGTRGACSQNEMCIKVGRTGGVFGFECVSGLEEIVVEPSDDDVFVAICDYCATTGRICQELPGNDIGCFYL</sequence>